<dbReference type="PRINTS" id="PR00385">
    <property type="entry name" value="P450"/>
</dbReference>
<accession>A0A5B6Z0D2</accession>
<dbReference type="Gene3D" id="1.10.630.10">
    <property type="entry name" value="Cytochrome P450"/>
    <property type="match status" value="1"/>
</dbReference>
<evidence type="ECO:0000256" key="1">
    <source>
        <dbReference type="ARBA" id="ARBA00001971"/>
    </source>
</evidence>
<keyword evidence="4 10" id="KW-0349">Heme</keyword>
<feature type="signal peptide" evidence="12">
    <location>
        <begin position="1"/>
        <end position="18"/>
    </location>
</feature>
<dbReference type="GO" id="GO:0005506">
    <property type="term" value="F:iron ion binding"/>
    <property type="evidence" value="ECO:0007669"/>
    <property type="project" value="InterPro"/>
</dbReference>
<dbReference type="InterPro" id="IPR036396">
    <property type="entry name" value="Cyt_P450_sf"/>
</dbReference>
<evidence type="ECO:0000256" key="2">
    <source>
        <dbReference type="ARBA" id="ARBA00004370"/>
    </source>
</evidence>
<evidence type="ECO:0000256" key="4">
    <source>
        <dbReference type="ARBA" id="ARBA00022617"/>
    </source>
</evidence>
<evidence type="ECO:0000256" key="12">
    <source>
        <dbReference type="SAM" id="SignalP"/>
    </source>
</evidence>
<name>A0A5B6Z0D2_DAVIN</name>
<evidence type="ECO:0000256" key="7">
    <source>
        <dbReference type="ARBA" id="ARBA00023004"/>
    </source>
</evidence>
<gene>
    <name evidence="13" type="ORF">Din_006936</name>
</gene>
<dbReference type="Pfam" id="PF00067">
    <property type="entry name" value="p450"/>
    <property type="match status" value="1"/>
</dbReference>
<evidence type="ECO:0000256" key="8">
    <source>
        <dbReference type="ARBA" id="ARBA00023033"/>
    </source>
</evidence>
<dbReference type="CDD" id="cd11072">
    <property type="entry name" value="CYP71-like"/>
    <property type="match status" value="1"/>
</dbReference>
<feature type="chain" id="PRO_5022899800" description="Cytochrome P450 CYP736A12-like" evidence="12">
    <location>
        <begin position="19"/>
        <end position="509"/>
    </location>
</feature>
<dbReference type="PRINTS" id="PR00463">
    <property type="entry name" value="EP450I"/>
</dbReference>
<proteinExistence type="inferred from homology"/>
<dbReference type="PROSITE" id="PS00086">
    <property type="entry name" value="CYTOCHROME_P450"/>
    <property type="match status" value="1"/>
</dbReference>
<comment type="similarity">
    <text evidence="3 11">Belongs to the cytochrome P450 family.</text>
</comment>
<evidence type="ECO:0000256" key="6">
    <source>
        <dbReference type="ARBA" id="ARBA00023002"/>
    </source>
</evidence>
<keyword evidence="8 11" id="KW-0503">Monooxygenase</keyword>
<dbReference type="InterPro" id="IPR002401">
    <property type="entry name" value="Cyt_P450_E_grp-I"/>
</dbReference>
<reference evidence="13" key="1">
    <citation type="submission" date="2019-08" db="EMBL/GenBank/DDBJ databases">
        <title>Reference gene set and small RNA set construction with multiple tissues from Davidia involucrata Baill.</title>
        <authorList>
            <person name="Yang H."/>
            <person name="Zhou C."/>
            <person name="Li G."/>
            <person name="Wang J."/>
            <person name="Gao P."/>
            <person name="Wang M."/>
            <person name="Wang R."/>
            <person name="Zhao Y."/>
        </authorList>
    </citation>
    <scope>NUCLEOTIDE SEQUENCE</scope>
    <source>
        <tissue evidence="13">Mixed with DoveR01_LX</tissue>
    </source>
</reference>
<feature type="binding site" description="axial binding residue" evidence="10">
    <location>
        <position position="446"/>
    </location>
    <ligand>
        <name>heme</name>
        <dbReference type="ChEBI" id="CHEBI:30413"/>
    </ligand>
    <ligandPart>
        <name>Fe</name>
        <dbReference type="ChEBI" id="CHEBI:18248"/>
    </ligandPart>
</feature>
<evidence type="ECO:0000256" key="9">
    <source>
        <dbReference type="ARBA" id="ARBA00023136"/>
    </source>
</evidence>
<dbReference type="InterPro" id="IPR017972">
    <property type="entry name" value="Cyt_P450_CS"/>
</dbReference>
<protein>
    <recommendedName>
        <fullName evidence="14">Cytochrome P450 CYP736A12-like</fullName>
    </recommendedName>
</protein>
<dbReference type="GO" id="GO:0004497">
    <property type="term" value="F:monooxygenase activity"/>
    <property type="evidence" value="ECO:0007669"/>
    <property type="project" value="UniProtKB-KW"/>
</dbReference>
<dbReference type="GO" id="GO:0016020">
    <property type="term" value="C:membrane"/>
    <property type="evidence" value="ECO:0007669"/>
    <property type="project" value="UniProtKB-SubCell"/>
</dbReference>
<organism evidence="13">
    <name type="scientific">Davidia involucrata</name>
    <name type="common">Dove tree</name>
    <dbReference type="NCBI Taxonomy" id="16924"/>
    <lineage>
        <taxon>Eukaryota</taxon>
        <taxon>Viridiplantae</taxon>
        <taxon>Streptophyta</taxon>
        <taxon>Embryophyta</taxon>
        <taxon>Tracheophyta</taxon>
        <taxon>Spermatophyta</taxon>
        <taxon>Magnoliopsida</taxon>
        <taxon>eudicotyledons</taxon>
        <taxon>Gunneridae</taxon>
        <taxon>Pentapetalae</taxon>
        <taxon>asterids</taxon>
        <taxon>Cornales</taxon>
        <taxon>Nyssaceae</taxon>
        <taxon>Davidia</taxon>
    </lineage>
</organism>
<evidence type="ECO:0000256" key="11">
    <source>
        <dbReference type="RuleBase" id="RU000461"/>
    </source>
</evidence>
<evidence type="ECO:0000256" key="3">
    <source>
        <dbReference type="ARBA" id="ARBA00010617"/>
    </source>
</evidence>
<dbReference type="GO" id="GO:0020037">
    <property type="term" value="F:heme binding"/>
    <property type="evidence" value="ECO:0007669"/>
    <property type="project" value="InterPro"/>
</dbReference>
<evidence type="ECO:0008006" key="14">
    <source>
        <dbReference type="Google" id="ProtNLM"/>
    </source>
</evidence>
<dbReference type="AlphaFoldDB" id="A0A5B6Z0D2"/>
<dbReference type="EMBL" id="GHES01006936">
    <property type="protein sequence ID" value="MPA37495.1"/>
    <property type="molecule type" value="Transcribed_RNA"/>
</dbReference>
<dbReference type="PANTHER" id="PTHR47943:SF9">
    <property type="entry name" value="CYTOCHROME P450"/>
    <property type="match status" value="1"/>
</dbReference>
<keyword evidence="9" id="KW-0472">Membrane</keyword>
<evidence type="ECO:0000256" key="5">
    <source>
        <dbReference type="ARBA" id="ARBA00022723"/>
    </source>
</evidence>
<dbReference type="FunFam" id="1.10.630.10:FF:000011">
    <property type="entry name" value="Cytochrome P450 83B1"/>
    <property type="match status" value="1"/>
</dbReference>
<sequence length="509" mass="57922">MSPFIFAILLVLLGALWAFINLRTHRKNDRKLPPGPSALPIIGNLHMLGKLPHRALQELARKYGPIMSMRLGYVPTIIVSSPQAAELFLKTYDTVFASRPKTQALEYWSYGNKSMAFNQYGPYWRNVRKFCTLELLSVAKIDSFSAMRREELGSLVHSLMEAAKAHEVVDLSEKVAGLIEDMTYRMLFGRSKDDRFDLKSLIHEGLSLIGASNLADYVPFLGAFDLQGLTRRFKANSKALDKILEIIIEEHVQETNSGQQRHSHEMDFVDVMLSVMKKSTDTNDELSYIIDRTNVKAILLDMIAGAIETSATAIEWVLSELLRHPRVMRQLQEELNRVVGMDRSRVDETDLAKLTYLHMVIKESLRLHPITPLLVPHESMEDIVIDEYYIPKKSRIIINIWALGRDPKVWSDNVEEFFPERFAGSNIDLRGRDFQLLPFGSGRRGCPGLNLGLINIRLVVAQLVHCFHWELPNGMSPGELDMSEKFDLTSPRAKHLLAVPTYLLGVQHF</sequence>
<evidence type="ECO:0000256" key="10">
    <source>
        <dbReference type="PIRSR" id="PIRSR602401-1"/>
    </source>
</evidence>
<keyword evidence="12" id="KW-0732">Signal</keyword>
<dbReference type="InterPro" id="IPR001128">
    <property type="entry name" value="Cyt_P450"/>
</dbReference>
<evidence type="ECO:0000313" key="13">
    <source>
        <dbReference type="EMBL" id="MPA37495.1"/>
    </source>
</evidence>
<comment type="cofactor">
    <cofactor evidence="1 10">
        <name>heme</name>
        <dbReference type="ChEBI" id="CHEBI:30413"/>
    </cofactor>
</comment>
<dbReference type="SUPFAM" id="SSF48264">
    <property type="entry name" value="Cytochrome P450"/>
    <property type="match status" value="1"/>
</dbReference>
<keyword evidence="6 11" id="KW-0560">Oxidoreductase</keyword>
<keyword evidence="7 10" id="KW-0408">Iron</keyword>
<keyword evidence="5 10" id="KW-0479">Metal-binding</keyword>
<comment type="subcellular location">
    <subcellularLocation>
        <location evidence="2">Membrane</location>
    </subcellularLocation>
</comment>
<dbReference type="PANTHER" id="PTHR47943">
    <property type="entry name" value="CYTOCHROME P450 93A3-LIKE"/>
    <property type="match status" value="1"/>
</dbReference>
<dbReference type="GO" id="GO:0016705">
    <property type="term" value="F:oxidoreductase activity, acting on paired donors, with incorporation or reduction of molecular oxygen"/>
    <property type="evidence" value="ECO:0007669"/>
    <property type="project" value="InterPro"/>
</dbReference>